<proteinExistence type="predicted"/>
<dbReference type="EMBL" id="WOWB01000001">
    <property type="protein sequence ID" value="NLV06468.1"/>
    <property type="molecule type" value="Genomic_DNA"/>
</dbReference>
<dbReference type="InterPro" id="IPR018701">
    <property type="entry name" value="DUF2206_membrane"/>
</dbReference>
<feature type="transmembrane region" description="Helical" evidence="1">
    <location>
        <begin position="156"/>
        <end position="178"/>
    </location>
</feature>
<keyword evidence="1" id="KW-0472">Membrane</keyword>
<gene>
    <name evidence="2" type="ORF">GOC83_10045</name>
</gene>
<evidence type="ECO:0000313" key="2">
    <source>
        <dbReference type="EMBL" id="NLV06468.1"/>
    </source>
</evidence>
<feature type="transmembrane region" description="Helical" evidence="1">
    <location>
        <begin position="367"/>
        <end position="391"/>
    </location>
</feature>
<keyword evidence="1" id="KW-1133">Transmembrane helix</keyword>
<feature type="transmembrane region" description="Helical" evidence="1">
    <location>
        <begin position="24"/>
        <end position="44"/>
    </location>
</feature>
<feature type="transmembrane region" description="Helical" evidence="1">
    <location>
        <begin position="478"/>
        <end position="496"/>
    </location>
</feature>
<evidence type="ECO:0000256" key="1">
    <source>
        <dbReference type="SAM" id="Phobius"/>
    </source>
</evidence>
<feature type="transmembrane region" description="Helical" evidence="1">
    <location>
        <begin position="90"/>
        <end position="113"/>
    </location>
</feature>
<feature type="transmembrane region" description="Helical" evidence="1">
    <location>
        <begin position="125"/>
        <end position="144"/>
    </location>
</feature>
<evidence type="ECO:0000313" key="3">
    <source>
        <dbReference type="Proteomes" id="UP000610611"/>
    </source>
</evidence>
<dbReference type="Proteomes" id="UP000610611">
    <property type="component" value="Unassembled WGS sequence"/>
</dbReference>
<keyword evidence="1" id="KW-0812">Transmembrane</keyword>
<sequence>MSAQFLSSNKATLIRKVRSTPVDVAWLSFGYMLLLLIFATGEIFQLPLTIELGLQITQLLLAGGLILFSPGWLFLRLLRFTPQNKTDACLLAGATSVALWAIAVFIMNFTLFALGVRRPLTDSNLLLLLGILISFLSLMVVSYGKTLKPKPWVFSAPPRGLLLSAVALPSAMIGAQMTTVGHPLANEVLLATLILISMIPIALGFDETTDNIRALVIYVTSLALIYHMAFISDFVWGWDVNQTFYLITHLVDTGYWNPKFLHRRTPLISIIFPVLSTVEISGVGLNWGMKIFIPIIYALLPVGVYSLAKEYLPSKLSIYSAFVVMFYQRFFNTIQGKQHFGALFLIALFLVLLKYDEHKGRVPILLALGFGLITSHYVSAFLFLGSLFLYSSASWILKYVRVSPVNRHFSKTHYIFMILMSLVFITWYIYTADQYIFEQLILIPHGVIVELLSNSSAPAQKRTGTSLLKQTLQMGTLRWLYFSVYASLLGLLGLGVLRTTKDYFDASTDDCQKLHLLLATPVFALFVFSIRFYGHFGIDRAIDLILVVAAPFIVVGLLWVTQHLPSQVQMDPSVGLSVLLAMFLLLNSGAVHFALDLEQEPRPVPQSFALEPEKNWAVFNSQEISSAQWYVGHSNPDKLTTAGNFGYIALQRNQNRYTHWTSKYYDRYGSVGEADLYIRNHNAPICRDMDLPSYCLQTSSTGAHIYSNGRSDVYTKVIHMT</sequence>
<reference evidence="2" key="1">
    <citation type="submission" date="2019-12" db="EMBL/GenBank/DDBJ databases">
        <title>The whole-genome sequencing of Haloarcula japonica strain pws8.</title>
        <authorList>
            <person name="Verma D.K."/>
            <person name="Gopal K."/>
            <person name="Prasad E.S."/>
        </authorList>
    </citation>
    <scope>NUCLEOTIDE SEQUENCE</scope>
    <source>
        <strain evidence="2">Pws8</strain>
    </source>
</reference>
<feature type="transmembrane region" description="Helical" evidence="1">
    <location>
        <begin position="215"/>
        <end position="236"/>
    </location>
</feature>
<feature type="transmembrane region" description="Helical" evidence="1">
    <location>
        <begin position="338"/>
        <end position="355"/>
    </location>
</feature>
<protein>
    <submittedName>
        <fullName evidence="2">DUF2206 domain-containing protein</fullName>
    </submittedName>
</protein>
<name>A0A847U5L7_9EURY</name>
<dbReference type="AlphaFoldDB" id="A0A847U5L7"/>
<dbReference type="Pfam" id="PF09971">
    <property type="entry name" value="DUF2206"/>
    <property type="match status" value="1"/>
</dbReference>
<feature type="transmembrane region" description="Helical" evidence="1">
    <location>
        <begin position="184"/>
        <end position="203"/>
    </location>
</feature>
<comment type="caution">
    <text evidence="2">The sequence shown here is derived from an EMBL/GenBank/DDBJ whole genome shotgun (WGS) entry which is preliminary data.</text>
</comment>
<feature type="transmembrane region" description="Helical" evidence="1">
    <location>
        <begin position="412"/>
        <end position="430"/>
    </location>
</feature>
<feature type="transmembrane region" description="Helical" evidence="1">
    <location>
        <begin position="56"/>
        <end position="78"/>
    </location>
</feature>
<feature type="transmembrane region" description="Helical" evidence="1">
    <location>
        <begin position="291"/>
        <end position="308"/>
    </location>
</feature>
<feature type="transmembrane region" description="Helical" evidence="1">
    <location>
        <begin position="541"/>
        <end position="561"/>
    </location>
</feature>
<accession>A0A847U5L7</accession>
<organism evidence="2 3">
    <name type="scientific">Haloarcula rubripromontorii</name>
    <dbReference type="NCBI Taxonomy" id="1705562"/>
    <lineage>
        <taxon>Archaea</taxon>
        <taxon>Methanobacteriati</taxon>
        <taxon>Methanobacteriota</taxon>
        <taxon>Stenosarchaea group</taxon>
        <taxon>Halobacteria</taxon>
        <taxon>Halobacteriales</taxon>
        <taxon>Haloarculaceae</taxon>
        <taxon>Haloarcula</taxon>
    </lineage>
</organism>
<feature type="transmembrane region" description="Helical" evidence="1">
    <location>
        <begin position="516"/>
        <end position="534"/>
    </location>
</feature>
<feature type="transmembrane region" description="Helical" evidence="1">
    <location>
        <begin position="573"/>
        <end position="595"/>
    </location>
</feature>